<dbReference type="GO" id="GO:0000032">
    <property type="term" value="P:cell wall mannoprotein biosynthetic process"/>
    <property type="evidence" value="ECO:0007669"/>
    <property type="project" value="TreeGrafter"/>
</dbReference>
<organism evidence="4 6">
    <name type="scientific">Rozella allomycis (strain CSF55)</name>
    <dbReference type="NCBI Taxonomy" id="988480"/>
    <lineage>
        <taxon>Eukaryota</taxon>
        <taxon>Fungi</taxon>
        <taxon>Fungi incertae sedis</taxon>
        <taxon>Cryptomycota</taxon>
        <taxon>Cryptomycota incertae sedis</taxon>
        <taxon>Rozella</taxon>
    </lineage>
</organism>
<dbReference type="InterPro" id="IPR002685">
    <property type="entry name" value="Glyco_trans_15"/>
</dbReference>
<evidence type="ECO:0000256" key="3">
    <source>
        <dbReference type="SAM" id="Phobius"/>
    </source>
</evidence>
<protein>
    <submittedName>
        <fullName evidence="4">Glycosyl transferase, family 15 domain-containing protein</fullName>
    </submittedName>
    <submittedName>
        <fullName evidence="5">Nucleotide-diphospho-sugar transferase</fullName>
    </submittedName>
</protein>
<dbReference type="OrthoDB" id="439943at2759"/>
<dbReference type="PANTHER" id="PTHR31121:SF6">
    <property type="entry name" value="ALPHA-1,2 MANNOSYLTRANSFERASE KTR1"/>
    <property type="match status" value="1"/>
</dbReference>
<name>A0A075AQ50_ROZAC</name>
<dbReference type="EMBL" id="ML005031">
    <property type="protein sequence ID" value="RKP20696.1"/>
    <property type="molecule type" value="Genomic_DNA"/>
</dbReference>
<accession>A0A075AQ50</accession>
<proteinExistence type="inferred from homology"/>
<keyword evidence="3" id="KW-0812">Transmembrane</keyword>
<keyword evidence="6" id="KW-1185">Reference proteome</keyword>
<dbReference type="InterPro" id="IPR029044">
    <property type="entry name" value="Nucleotide-diphossugar_trans"/>
</dbReference>
<evidence type="ECO:0000313" key="6">
    <source>
        <dbReference type="Proteomes" id="UP000030755"/>
    </source>
</evidence>
<keyword evidence="3" id="KW-0472">Membrane</keyword>
<keyword evidence="2 4" id="KW-0808">Transferase</keyword>
<reference evidence="4 6" key="1">
    <citation type="journal article" date="2013" name="Curr. Biol.">
        <title>Shared signatures of parasitism and phylogenomics unite Cryptomycota and microsporidia.</title>
        <authorList>
            <person name="James T.Y."/>
            <person name="Pelin A."/>
            <person name="Bonen L."/>
            <person name="Ahrendt S."/>
            <person name="Sain D."/>
            <person name="Corradi N."/>
            <person name="Stajich J.E."/>
        </authorList>
    </citation>
    <scope>NUCLEOTIDE SEQUENCE [LARGE SCALE GENOMIC DNA]</scope>
    <source>
        <strain evidence="4 6">CSF55</strain>
        <strain evidence="4 6">CSF55</strain>
    </source>
</reference>
<evidence type="ECO:0000313" key="5">
    <source>
        <dbReference type="EMBL" id="RKP20696.1"/>
    </source>
</evidence>
<evidence type="ECO:0000313" key="7">
    <source>
        <dbReference type="Proteomes" id="UP000281549"/>
    </source>
</evidence>
<dbReference type="PANTHER" id="PTHR31121">
    <property type="entry name" value="ALPHA-1,2 MANNOSYLTRANSFERASE KTR1"/>
    <property type="match status" value="1"/>
</dbReference>
<dbReference type="SUPFAM" id="SSF53448">
    <property type="entry name" value="Nucleotide-diphospho-sugar transferases"/>
    <property type="match status" value="1"/>
</dbReference>
<comment type="similarity">
    <text evidence="1">Belongs to the glycosyltransferase 15 family.</text>
</comment>
<dbReference type="GO" id="GO:0006487">
    <property type="term" value="P:protein N-linked glycosylation"/>
    <property type="evidence" value="ECO:0007669"/>
    <property type="project" value="TreeGrafter"/>
</dbReference>
<dbReference type="Pfam" id="PF01793">
    <property type="entry name" value="Glyco_transf_15"/>
    <property type="match status" value="1"/>
</dbReference>
<dbReference type="Proteomes" id="UP000281549">
    <property type="component" value="Unassembled WGS sequence"/>
</dbReference>
<dbReference type="GO" id="GO:0000026">
    <property type="term" value="F:alpha-1,2-mannosyltransferase activity"/>
    <property type="evidence" value="ECO:0007669"/>
    <property type="project" value="TreeGrafter"/>
</dbReference>
<keyword evidence="3" id="KW-1133">Transmembrane helix</keyword>
<dbReference type="Proteomes" id="UP000030755">
    <property type="component" value="Unassembled WGS sequence"/>
</dbReference>
<dbReference type="OMA" id="RYATISM"/>
<reference evidence="5" key="3">
    <citation type="submission" date="2018-08" db="EMBL/GenBank/DDBJ databases">
        <title>Leveraging single-cell genomics to expand the Fungal Tree of Life.</title>
        <authorList>
            <consortium name="DOE Joint Genome Institute"/>
            <person name="Ahrendt S.R."/>
            <person name="Quandt C.A."/>
            <person name="Ciobanu D."/>
            <person name="Clum A."/>
            <person name="Salamov A."/>
            <person name="Andreopoulos B."/>
            <person name="Cheng J.-F."/>
            <person name="Woyke T."/>
            <person name="Pelin A."/>
            <person name="Henrissat B."/>
            <person name="Reynolds N."/>
            <person name="Benny G.L."/>
            <person name="Smith M.E."/>
            <person name="James T.Y."/>
            <person name="Grigoriev I.V."/>
        </authorList>
    </citation>
    <scope>NUCLEOTIDE SEQUENCE</scope>
    <source>
        <strain evidence="5">CSF55</strain>
    </source>
</reference>
<feature type="transmembrane region" description="Helical" evidence="3">
    <location>
        <begin position="7"/>
        <end position="25"/>
    </location>
</feature>
<dbReference type="Gene3D" id="3.90.550.10">
    <property type="entry name" value="Spore Coat Polysaccharide Biosynthesis Protein SpsA, Chain A"/>
    <property type="match status" value="1"/>
</dbReference>
<dbReference type="AlphaFoldDB" id="A0A075AQ50"/>
<gene>
    <name evidence="4" type="ORF">O9G_002211</name>
    <name evidence="5" type="ORF">ROZALSC1DRAFT_27846</name>
</gene>
<evidence type="ECO:0000256" key="1">
    <source>
        <dbReference type="ARBA" id="ARBA00007677"/>
    </source>
</evidence>
<evidence type="ECO:0000256" key="2">
    <source>
        <dbReference type="ARBA" id="ARBA00022679"/>
    </source>
</evidence>
<dbReference type="GO" id="GO:0016020">
    <property type="term" value="C:membrane"/>
    <property type="evidence" value="ECO:0007669"/>
    <property type="project" value="InterPro"/>
</dbReference>
<dbReference type="GO" id="GO:0005794">
    <property type="term" value="C:Golgi apparatus"/>
    <property type="evidence" value="ECO:0007669"/>
    <property type="project" value="TreeGrafter"/>
</dbReference>
<sequence>MKVPTKSFIIVASIMFSATLLYNVMNISHGESQEAIQVDKKSNMYSNSSLPVVYEQFNAAQADKVTFISTKSDLSKAAVTYLIHEKEEERVKESLTLLYKNFLEMFPYPVILFYDESYSDEALQRLQKFTDTLPVRVMFRRIDFKFPSNFNPEVDKEVIWPGVIGYKLMIRFWFYEVFNLMSNYDFYMRMDTDSFIHSKITYDPFKVMEKKGYTYAYRYITEDASPVCEGMLDFIDKYAKEHDTLASVNNLYSFIPAPEKRRDYLPQMFYNNFEIAKIDRFLSKDILEFKNEVDKTKRIFTHRWGDAPLRFYESKLFLDWKREVWHFCDFVYEHRNHKLTFQKC</sequence>
<dbReference type="HOGENOM" id="CLU_778592_0_0_1"/>
<evidence type="ECO:0000313" key="4">
    <source>
        <dbReference type="EMBL" id="EPZ32371.1"/>
    </source>
</evidence>
<reference evidence="7" key="2">
    <citation type="journal article" date="2018" name="Nat. Microbiol.">
        <title>Leveraging single-cell genomics to expand the fungal tree of life.</title>
        <authorList>
            <person name="Ahrendt S.R."/>
            <person name="Quandt C.A."/>
            <person name="Ciobanu D."/>
            <person name="Clum A."/>
            <person name="Salamov A."/>
            <person name="Andreopoulos B."/>
            <person name="Cheng J.F."/>
            <person name="Woyke T."/>
            <person name="Pelin A."/>
            <person name="Henrissat B."/>
            <person name="Reynolds N.K."/>
            <person name="Benny G.L."/>
            <person name="Smith M.E."/>
            <person name="James T.Y."/>
            <person name="Grigoriev I.V."/>
        </authorList>
    </citation>
    <scope>NUCLEOTIDE SEQUENCE [LARGE SCALE GENOMIC DNA]</scope>
    <source>
        <strain evidence="7">CSF55</strain>
    </source>
</reference>
<dbReference type="EMBL" id="KE561158">
    <property type="protein sequence ID" value="EPZ32371.1"/>
    <property type="molecule type" value="Genomic_DNA"/>
</dbReference>